<name>A0A644TZK9_9ZZZZ</name>
<protein>
    <submittedName>
        <fullName evidence="2">Uncharacterized protein</fullName>
    </submittedName>
</protein>
<dbReference type="AlphaFoldDB" id="A0A644TZK9"/>
<dbReference type="EMBL" id="VSSQ01000062">
    <property type="protein sequence ID" value="MPL71887.1"/>
    <property type="molecule type" value="Genomic_DNA"/>
</dbReference>
<gene>
    <name evidence="2" type="ORF">SDC9_17666</name>
</gene>
<feature type="transmembrane region" description="Helical" evidence="1">
    <location>
        <begin position="44"/>
        <end position="65"/>
    </location>
</feature>
<sequence>MNKTFLYVVTAFGFIVIVAVLIFCLLYAMAAFSAWELDCRKWDFLGSYAVILLTVVLTFGVVAVIGREPKTPEKP</sequence>
<feature type="transmembrane region" description="Helical" evidence="1">
    <location>
        <begin position="6"/>
        <end position="32"/>
    </location>
</feature>
<keyword evidence="1" id="KW-0472">Membrane</keyword>
<accession>A0A644TZK9</accession>
<keyword evidence="1" id="KW-1133">Transmembrane helix</keyword>
<keyword evidence="1" id="KW-0812">Transmembrane</keyword>
<reference evidence="2" key="1">
    <citation type="submission" date="2019-08" db="EMBL/GenBank/DDBJ databases">
        <authorList>
            <person name="Kucharzyk K."/>
            <person name="Murdoch R.W."/>
            <person name="Higgins S."/>
            <person name="Loffler F."/>
        </authorList>
    </citation>
    <scope>NUCLEOTIDE SEQUENCE</scope>
</reference>
<comment type="caution">
    <text evidence="2">The sequence shown here is derived from an EMBL/GenBank/DDBJ whole genome shotgun (WGS) entry which is preliminary data.</text>
</comment>
<organism evidence="2">
    <name type="scientific">bioreactor metagenome</name>
    <dbReference type="NCBI Taxonomy" id="1076179"/>
    <lineage>
        <taxon>unclassified sequences</taxon>
        <taxon>metagenomes</taxon>
        <taxon>ecological metagenomes</taxon>
    </lineage>
</organism>
<evidence type="ECO:0000256" key="1">
    <source>
        <dbReference type="SAM" id="Phobius"/>
    </source>
</evidence>
<evidence type="ECO:0000313" key="2">
    <source>
        <dbReference type="EMBL" id="MPL71887.1"/>
    </source>
</evidence>
<proteinExistence type="predicted"/>